<dbReference type="AlphaFoldDB" id="A0A3N0F4W5"/>
<dbReference type="SFLD" id="SFLDG01020">
    <property type="entry name" value="Terpene_Cyclase_Like_2"/>
    <property type="match status" value="1"/>
</dbReference>
<dbReference type="EC" id="4.2.3.-" evidence="1"/>
<dbReference type="InterPro" id="IPR008949">
    <property type="entry name" value="Isoprenoid_synthase_dom_sf"/>
</dbReference>
<dbReference type="SUPFAM" id="SSF48576">
    <property type="entry name" value="Terpenoid synthases"/>
    <property type="match status" value="1"/>
</dbReference>
<name>A0A3N0F4W5_SINP1</name>
<keyword evidence="3" id="KW-1185">Reference proteome</keyword>
<organism evidence="2 3">
    <name type="scientific">Sinomicrobium pectinilyticum</name>
    <dbReference type="NCBI Taxonomy" id="1084421"/>
    <lineage>
        <taxon>Bacteria</taxon>
        <taxon>Pseudomonadati</taxon>
        <taxon>Bacteroidota</taxon>
        <taxon>Flavobacteriia</taxon>
        <taxon>Flavobacteriales</taxon>
        <taxon>Flavobacteriaceae</taxon>
        <taxon>Sinomicrobium</taxon>
    </lineage>
</organism>
<dbReference type="Proteomes" id="UP000267469">
    <property type="component" value="Unassembled WGS sequence"/>
</dbReference>
<sequence>MTKETYLDLQTLSEEEAYKVVERLRGFPRPRYPFPDITPPYFQRLREESCKWIDEDFGFHSEAAREKHKTHYFTDINARAMPFLTFEEQIPVGRFTGTFAMLDDYLGRATVEEIYVMRERIADILTGKEEAEPQDHGVYHQTYLIRKECLRLGMPIRQFNKFASEIDALICGYQNEKQYVLANTPPPFAVYTIIRDLTAGGIPYAKYACLQKNYRSLPDIVLDHPHILAIHTIISRLIGYHNDIISLPKELCRRGDVINIVPVLMHEYNLNLEDAYMKAMEIHDSTLDEFMILLENLPDFGPWQELAYEYAKDFGIMLQGVWSWHTKGDNNRYTQGSIVDSEFDSTKWEWQDKGKGVWNR</sequence>
<comment type="similarity">
    <text evidence="1">Belongs to the terpene synthase family.</text>
</comment>
<dbReference type="EMBL" id="RJTM01000002">
    <property type="protein sequence ID" value="RNL95203.1"/>
    <property type="molecule type" value="Genomic_DNA"/>
</dbReference>
<keyword evidence="1" id="KW-0460">Magnesium</keyword>
<accession>A0A3N0F4W5</accession>
<dbReference type="Pfam" id="PF19086">
    <property type="entry name" value="Terpene_syn_C_2"/>
    <property type="match status" value="1"/>
</dbReference>
<evidence type="ECO:0000313" key="3">
    <source>
        <dbReference type="Proteomes" id="UP000267469"/>
    </source>
</evidence>
<protein>
    <recommendedName>
        <fullName evidence="1">Terpene synthase</fullName>
        <ecNumber evidence="1">4.2.3.-</ecNumber>
    </recommendedName>
</protein>
<keyword evidence="1" id="KW-0479">Metal-binding</keyword>
<dbReference type="OrthoDB" id="1223397at2"/>
<comment type="cofactor">
    <cofactor evidence="1">
        <name>Mg(2+)</name>
        <dbReference type="ChEBI" id="CHEBI:18420"/>
    </cofactor>
</comment>
<dbReference type="RefSeq" id="WP_123214115.1">
    <property type="nucleotide sequence ID" value="NZ_RJTM01000002.1"/>
</dbReference>
<dbReference type="PANTHER" id="PTHR35201:SF4">
    <property type="entry name" value="BETA-PINACENE SYNTHASE-RELATED"/>
    <property type="match status" value="1"/>
</dbReference>
<keyword evidence="1" id="KW-0456">Lyase</keyword>
<dbReference type="PANTHER" id="PTHR35201">
    <property type="entry name" value="TERPENE SYNTHASE"/>
    <property type="match status" value="1"/>
</dbReference>
<dbReference type="InterPro" id="IPR034686">
    <property type="entry name" value="Terpene_cyclase-like_2"/>
</dbReference>
<reference evidence="2 3" key="1">
    <citation type="submission" date="2018-10" db="EMBL/GenBank/DDBJ databases">
        <title>Sinomicrobium pectinilyticum sp. nov., a pectinase-producing bacterium isolated from alkaline and saline soil, and emended description of the genus Sinomicrobium.</title>
        <authorList>
            <person name="Cheng B."/>
            <person name="Li C."/>
            <person name="Lai Q."/>
            <person name="Du M."/>
            <person name="Shao Z."/>
            <person name="Xu P."/>
            <person name="Yang C."/>
        </authorList>
    </citation>
    <scope>NUCLEOTIDE SEQUENCE [LARGE SCALE GENOMIC DNA]</scope>
    <source>
        <strain evidence="2 3">5DNS001</strain>
    </source>
</reference>
<dbReference type="Gene3D" id="1.10.600.10">
    <property type="entry name" value="Farnesyl Diphosphate Synthase"/>
    <property type="match status" value="1"/>
</dbReference>
<dbReference type="SFLD" id="SFLDS00005">
    <property type="entry name" value="Isoprenoid_Synthase_Type_I"/>
    <property type="match status" value="1"/>
</dbReference>
<gene>
    <name evidence="2" type="ORF">ED312_00975</name>
</gene>
<comment type="caution">
    <text evidence="2">The sequence shown here is derived from an EMBL/GenBank/DDBJ whole genome shotgun (WGS) entry which is preliminary data.</text>
</comment>
<dbReference type="GO" id="GO:0046872">
    <property type="term" value="F:metal ion binding"/>
    <property type="evidence" value="ECO:0007669"/>
    <property type="project" value="UniProtKB-KW"/>
</dbReference>
<proteinExistence type="inferred from homology"/>
<dbReference type="GO" id="GO:0010333">
    <property type="term" value="F:terpene synthase activity"/>
    <property type="evidence" value="ECO:0007669"/>
    <property type="project" value="InterPro"/>
</dbReference>
<evidence type="ECO:0000256" key="1">
    <source>
        <dbReference type="RuleBase" id="RU366034"/>
    </source>
</evidence>
<evidence type="ECO:0000313" key="2">
    <source>
        <dbReference type="EMBL" id="RNL95203.1"/>
    </source>
</evidence>